<feature type="domain" description="DUF4806" evidence="3">
    <location>
        <begin position="298"/>
        <end position="378"/>
    </location>
</feature>
<feature type="compositionally biased region" description="Basic residues" evidence="2">
    <location>
        <begin position="104"/>
        <end position="114"/>
    </location>
</feature>
<sequence>MNIYLNIMSKSWCVVEFSDGVQIVPHSWITGDKCYWPTYSGINAQSLFKKAVVEYQAPDKNNWALYAMRILGIYDSYEQAAPKLKKAEIQSDINSSDKDESRSKKSRRVRKRVVHSSEEDNTDPEDEIEGIEPFPTPPTKKANLKITPNSRTDTRISQLPDQDPSPSTSTNKACNSSTFNFFTATPRSLTNPRTTSQTISGGTFKTLKKNLTLESDEENGITENNENHSSFISQITPRNEQGNCDCCKSCKDSRNKTNNDITEIKNQLKLLLQTLRERQTDIQENPNTDEINSFREKLPMKTAADVDSWEQILNSVDERKKMVTYLAKIGGHDINTIVKNILKALFTDFVASMYNWEGKKNKKMLSSLNNIVECIKEASMKSPNRSTKVTNQDIIDSIKNWLRHASARLNNSQKKNRDETG</sequence>
<protein>
    <recommendedName>
        <fullName evidence="3">DUF4806 domain-containing protein</fullName>
    </recommendedName>
</protein>
<dbReference type="PANTHER" id="PTHR34153:SF2">
    <property type="entry name" value="SI:CH211-262H13.3-RELATED"/>
    <property type="match status" value="1"/>
</dbReference>
<feature type="region of interest" description="Disordered" evidence="2">
    <location>
        <begin position="89"/>
        <end position="176"/>
    </location>
</feature>
<feature type="coiled-coil region" evidence="1">
    <location>
        <begin position="254"/>
        <end position="285"/>
    </location>
</feature>
<dbReference type="Proteomes" id="UP001152799">
    <property type="component" value="Chromosome 9"/>
</dbReference>
<feature type="compositionally biased region" description="Basic and acidic residues" evidence="2">
    <location>
        <begin position="89"/>
        <end position="103"/>
    </location>
</feature>
<evidence type="ECO:0000256" key="2">
    <source>
        <dbReference type="SAM" id="MobiDB-lite"/>
    </source>
</evidence>
<evidence type="ECO:0000259" key="3">
    <source>
        <dbReference type="Pfam" id="PF16064"/>
    </source>
</evidence>
<dbReference type="AlphaFoldDB" id="A0A9N9MXB4"/>
<feature type="compositionally biased region" description="Acidic residues" evidence="2">
    <location>
        <begin position="119"/>
        <end position="130"/>
    </location>
</feature>
<dbReference type="InterPro" id="IPR032071">
    <property type="entry name" value="DUF4806"/>
</dbReference>
<dbReference type="PANTHER" id="PTHR34153">
    <property type="entry name" value="SI:CH211-262H13.3-RELATED-RELATED"/>
    <property type="match status" value="1"/>
</dbReference>
<proteinExistence type="predicted"/>
<organism evidence="4 5">
    <name type="scientific">Ceutorhynchus assimilis</name>
    <name type="common">cabbage seed weevil</name>
    <dbReference type="NCBI Taxonomy" id="467358"/>
    <lineage>
        <taxon>Eukaryota</taxon>
        <taxon>Metazoa</taxon>
        <taxon>Ecdysozoa</taxon>
        <taxon>Arthropoda</taxon>
        <taxon>Hexapoda</taxon>
        <taxon>Insecta</taxon>
        <taxon>Pterygota</taxon>
        <taxon>Neoptera</taxon>
        <taxon>Endopterygota</taxon>
        <taxon>Coleoptera</taxon>
        <taxon>Polyphaga</taxon>
        <taxon>Cucujiformia</taxon>
        <taxon>Curculionidae</taxon>
        <taxon>Ceutorhynchinae</taxon>
        <taxon>Ceutorhynchus</taxon>
    </lineage>
</organism>
<reference evidence="4" key="1">
    <citation type="submission" date="2022-01" db="EMBL/GenBank/DDBJ databases">
        <authorList>
            <person name="King R."/>
        </authorList>
    </citation>
    <scope>NUCLEOTIDE SEQUENCE</scope>
</reference>
<dbReference type="OrthoDB" id="6776298at2759"/>
<evidence type="ECO:0000313" key="4">
    <source>
        <dbReference type="EMBL" id="CAG9773369.1"/>
    </source>
</evidence>
<name>A0A9N9MXB4_9CUCU</name>
<keyword evidence="1" id="KW-0175">Coiled coil</keyword>
<keyword evidence="5" id="KW-1185">Reference proteome</keyword>
<dbReference type="EMBL" id="OU892285">
    <property type="protein sequence ID" value="CAG9773369.1"/>
    <property type="molecule type" value="Genomic_DNA"/>
</dbReference>
<evidence type="ECO:0000256" key="1">
    <source>
        <dbReference type="SAM" id="Coils"/>
    </source>
</evidence>
<evidence type="ECO:0000313" key="5">
    <source>
        <dbReference type="Proteomes" id="UP001152799"/>
    </source>
</evidence>
<feature type="compositionally biased region" description="Polar residues" evidence="2">
    <location>
        <begin position="146"/>
        <end position="176"/>
    </location>
</feature>
<gene>
    <name evidence="4" type="ORF">CEUTPL_LOCUS13760</name>
</gene>
<accession>A0A9N9MXB4</accession>
<dbReference type="Pfam" id="PF16064">
    <property type="entry name" value="DUF4806"/>
    <property type="match status" value="1"/>
</dbReference>